<organism evidence="1 2">
    <name type="scientific">Cetraspora pellucida</name>
    <dbReference type="NCBI Taxonomy" id="1433469"/>
    <lineage>
        <taxon>Eukaryota</taxon>
        <taxon>Fungi</taxon>
        <taxon>Fungi incertae sedis</taxon>
        <taxon>Mucoromycota</taxon>
        <taxon>Glomeromycotina</taxon>
        <taxon>Glomeromycetes</taxon>
        <taxon>Diversisporales</taxon>
        <taxon>Gigasporaceae</taxon>
        <taxon>Cetraspora</taxon>
    </lineage>
</organism>
<evidence type="ECO:0000313" key="2">
    <source>
        <dbReference type="Proteomes" id="UP000789759"/>
    </source>
</evidence>
<gene>
    <name evidence="1" type="ORF">CPELLU_LOCUS21297</name>
</gene>
<protein>
    <submittedName>
        <fullName evidence="1">16474_t:CDS:1</fullName>
    </submittedName>
</protein>
<sequence>GLPVSYPYTKPLVQYRNFKKNTNLIKLFVKAKMIEEFLCETQFDLEEVYENLSEELNLADEQEELHDEVLKFDCQSFDNMQE</sequence>
<name>A0A9N9PDE0_9GLOM</name>
<evidence type="ECO:0000313" key="1">
    <source>
        <dbReference type="EMBL" id="CAG8835822.1"/>
    </source>
</evidence>
<proteinExistence type="predicted"/>
<dbReference type="EMBL" id="CAJVQA010076952">
    <property type="protein sequence ID" value="CAG8835822.1"/>
    <property type="molecule type" value="Genomic_DNA"/>
</dbReference>
<feature type="non-terminal residue" evidence="1">
    <location>
        <position position="82"/>
    </location>
</feature>
<dbReference type="AlphaFoldDB" id="A0A9N9PDE0"/>
<reference evidence="1" key="1">
    <citation type="submission" date="2021-06" db="EMBL/GenBank/DDBJ databases">
        <authorList>
            <person name="Kallberg Y."/>
            <person name="Tangrot J."/>
            <person name="Rosling A."/>
        </authorList>
    </citation>
    <scope>NUCLEOTIDE SEQUENCE</scope>
    <source>
        <strain evidence="1">FL966</strain>
    </source>
</reference>
<keyword evidence="2" id="KW-1185">Reference proteome</keyword>
<dbReference type="Proteomes" id="UP000789759">
    <property type="component" value="Unassembled WGS sequence"/>
</dbReference>
<feature type="non-terminal residue" evidence="1">
    <location>
        <position position="1"/>
    </location>
</feature>
<comment type="caution">
    <text evidence="1">The sequence shown here is derived from an EMBL/GenBank/DDBJ whole genome shotgun (WGS) entry which is preliminary data.</text>
</comment>
<dbReference type="OrthoDB" id="10455735at2759"/>
<accession>A0A9N9PDE0</accession>